<dbReference type="GO" id="GO:0045259">
    <property type="term" value="C:proton-transporting ATP synthase complex"/>
    <property type="evidence" value="ECO:0007669"/>
    <property type="project" value="UniProtKB-KW"/>
</dbReference>
<dbReference type="Gene3D" id="1.10.520.20">
    <property type="entry name" value="N-terminal domain of the delta subunit of the F1F0-ATP synthase"/>
    <property type="match status" value="1"/>
</dbReference>
<dbReference type="OrthoDB" id="9802471at2"/>
<dbReference type="STRING" id="241244.ATY39_16870"/>
<dbReference type="Pfam" id="PF00213">
    <property type="entry name" value="OSCP"/>
    <property type="match status" value="1"/>
</dbReference>
<dbReference type="PANTHER" id="PTHR11910">
    <property type="entry name" value="ATP SYNTHASE DELTA CHAIN"/>
    <property type="match status" value="1"/>
</dbReference>
<evidence type="ECO:0000256" key="3">
    <source>
        <dbReference type="ARBA" id="ARBA00022781"/>
    </source>
</evidence>
<keyword evidence="5 7" id="KW-0472">Membrane</keyword>
<accession>A0A143HGR0</accession>
<evidence type="ECO:0000256" key="7">
    <source>
        <dbReference type="HAMAP-Rule" id="MF_01416"/>
    </source>
</evidence>
<evidence type="ECO:0000313" key="9">
    <source>
        <dbReference type="Proteomes" id="UP000076021"/>
    </source>
</evidence>
<evidence type="ECO:0000256" key="1">
    <source>
        <dbReference type="ARBA" id="ARBA00004370"/>
    </source>
</evidence>
<dbReference type="InterPro" id="IPR026015">
    <property type="entry name" value="ATP_synth_OSCP/delta_N_sf"/>
</dbReference>
<dbReference type="SUPFAM" id="SSF47928">
    <property type="entry name" value="N-terminal domain of the delta subunit of the F1F0-ATP synthase"/>
    <property type="match status" value="1"/>
</dbReference>
<evidence type="ECO:0000313" key="8">
    <source>
        <dbReference type="EMBL" id="AMX00905.1"/>
    </source>
</evidence>
<dbReference type="NCBIfam" id="NF004403">
    <property type="entry name" value="PRK05758.2-4"/>
    <property type="match status" value="1"/>
</dbReference>
<comment type="function">
    <text evidence="7">This protein is part of the stalk that links CF(0) to CF(1). It either transmits conformational changes from CF(0) to CF(1) or is implicated in proton conduction.</text>
</comment>
<keyword evidence="6 7" id="KW-0066">ATP synthesis</keyword>
<comment type="subcellular location">
    <subcellularLocation>
        <location evidence="7">Cell membrane</location>
        <topology evidence="7">Peripheral membrane protein</topology>
    </subcellularLocation>
    <subcellularLocation>
        <location evidence="1">Membrane</location>
    </subcellularLocation>
</comment>
<dbReference type="EMBL" id="CP014806">
    <property type="protein sequence ID" value="AMX00905.1"/>
    <property type="molecule type" value="Genomic_DNA"/>
</dbReference>
<keyword evidence="4 7" id="KW-0406">Ion transport</keyword>
<sequence>MSQSTASTRYAKALFQLAVEHKLLKEVTEDLREVKIAFKENGELFQLLDSPRIGDEKKKAILSELFASVQPIIVNALKLLVDKKRIHEVVNVIDAFIEQANAAQGIADAIVFSTRPLTEQEKKRISATFAGLVGKNALHITNEIEPGLIGGIRVQIGNQIYDNSVSTKLTGLQRKLIG</sequence>
<dbReference type="KEGG" id="rst:ATY39_16870"/>
<evidence type="ECO:0000256" key="2">
    <source>
        <dbReference type="ARBA" id="ARBA00022448"/>
    </source>
</evidence>
<evidence type="ECO:0000256" key="5">
    <source>
        <dbReference type="ARBA" id="ARBA00023136"/>
    </source>
</evidence>
<evidence type="ECO:0000256" key="4">
    <source>
        <dbReference type="ARBA" id="ARBA00023065"/>
    </source>
</evidence>
<dbReference type="InterPro" id="IPR000711">
    <property type="entry name" value="ATPase_OSCP/dsu"/>
</dbReference>
<proteinExistence type="inferred from homology"/>
<dbReference type="PRINTS" id="PR00125">
    <property type="entry name" value="ATPASEDELTA"/>
</dbReference>
<keyword evidence="7" id="KW-0139">CF(1)</keyword>
<comment type="function">
    <text evidence="7">F(1)F(0) ATP synthase produces ATP from ADP in the presence of a proton or sodium gradient. F-type ATPases consist of two structural domains, F(1) containing the extramembraneous catalytic core and F(0) containing the membrane proton channel, linked together by a central stalk and a peripheral stalk. During catalysis, ATP synthesis in the catalytic domain of F(1) is coupled via a rotary mechanism of the central stalk subunits to proton translocation.</text>
</comment>
<gene>
    <name evidence="7" type="primary">atpH</name>
    <name evidence="8" type="ORF">ATY39_16870</name>
</gene>
<dbReference type="GO" id="GO:0046933">
    <property type="term" value="F:proton-transporting ATP synthase activity, rotational mechanism"/>
    <property type="evidence" value="ECO:0007669"/>
    <property type="project" value="UniProtKB-UniRule"/>
</dbReference>
<dbReference type="AlphaFoldDB" id="A0A143HGR0"/>
<dbReference type="Proteomes" id="UP000076021">
    <property type="component" value="Chromosome"/>
</dbReference>
<dbReference type="NCBIfam" id="TIGR01145">
    <property type="entry name" value="ATP_synt_delta"/>
    <property type="match status" value="1"/>
</dbReference>
<keyword evidence="7" id="KW-1003">Cell membrane</keyword>
<organism evidence="8 9">
    <name type="scientific">Rummeliibacillus stabekisii</name>
    <dbReference type="NCBI Taxonomy" id="241244"/>
    <lineage>
        <taxon>Bacteria</taxon>
        <taxon>Bacillati</taxon>
        <taxon>Bacillota</taxon>
        <taxon>Bacilli</taxon>
        <taxon>Bacillales</taxon>
        <taxon>Caryophanaceae</taxon>
        <taxon>Rummeliibacillus</taxon>
    </lineage>
</organism>
<evidence type="ECO:0000256" key="6">
    <source>
        <dbReference type="ARBA" id="ARBA00023310"/>
    </source>
</evidence>
<reference evidence="9" key="2">
    <citation type="submission" date="2016-03" db="EMBL/GenBank/DDBJ databases">
        <authorList>
            <person name="Ploux O."/>
        </authorList>
    </citation>
    <scope>NUCLEOTIDE SEQUENCE [LARGE SCALE GENOMIC DNA]</scope>
    <source>
        <strain evidence="9">PP9</strain>
    </source>
</reference>
<dbReference type="RefSeq" id="WP_066791748.1">
    <property type="nucleotide sequence ID" value="NZ_CP014806.1"/>
</dbReference>
<keyword evidence="3 7" id="KW-0375">Hydrogen ion transport</keyword>
<protein>
    <recommendedName>
        <fullName evidence="7">ATP synthase subunit delta</fullName>
    </recommendedName>
    <alternativeName>
        <fullName evidence="7">ATP synthase F(1) sector subunit delta</fullName>
    </alternativeName>
    <alternativeName>
        <fullName evidence="7">F-type ATPase subunit delta</fullName>
        <shortName evidence="7">F-ATPase subunit delta</shortName>
    </alternativeName>
</protein>
<dbReference type="HAMAP" id="MF_01416">
    <property type="entry name" value="ATP_synth_delta_bact"/>
    <property type="match status" value="1"/>
</dbReference>
<comment type="similarity">
    <text evidence="7">Belongs to the ATPase delta chain family.</text>
</comment>
<keyword evidence="9" id="KW-1185">Reference proteome</keyword>
<reference evidence="8 9" key="1">
    <citation type="journal article" date="2016" name="Genome Announc.">
        <title>Whole-Genome Sequence of Rummeliibacillus stabekisii Strain PP9 Isolated from Antarctic Soil.</title>
        <authorList>
            <person name="da Mota F.F."/>
            <person name="Vollu R.E."/>
            <person name="Jurelevicius D."/>
            <person name="Seldin L."/>
        </authorList>
    </citation>
    <scope>NUCLEOTIDE SEQUENCE [LARGE SCALE GENOMIC DNA]</scope>
    <source>
        <strain evidence="8 9">PP9</strain>
    </source>
</reference>
<dbReference type="GO" id="GO:0005886">
    <property type="term" value="C:plasma membrane"/>
    <property type="evidence" value="ECO:0007669"/>
    <property type="project" value="UniProtKB-SubCell"/>
</dbReference>
<keyword evidence="2 7" id="KW-0813">Transport</keyword>
<name>A0A143HGR0_9BACL</name>